<dbReference type="GO" id="GO:0016989">
    <property type="term" value="F:sigma factor antagonist activity"/>
    <property type="evidence" value="ECO:0007669"/>
    <property type="project" value="TreeGrafter"/>
</dbReference>
<dbReference type="KEGG" id="sch:Sphch_2153"/>
<accession>F6EWC5</accession>
<evidence type="ECO:0000313" key="2">
    <source>
        <dbReference type="EMBL" id="AEG49819.1"/>
    </source>
</evidence>
<evidence type="ECO:0000259" key="1">
    <source>
        <dbReference type="Pfam" id="PF04773"/>
    </source>
</evidence>
<evidence type="ECO:0000313" key="3">
    <source>
        <dbReference type="Proteomes" id="UP000007150"/>
    </source>
</evidence>
<dbReference type="InterPro" id="IPR012373">
    <property type="entry name" value="Ferrdict_sens_TM"/>
</dbReference>
<dbReference type="AlphaFoldDB" id="F6EWC5"/>
<sequence length="250" mass="27024" precursor="true">MSAARAPVMSRRAVTTALLSAAAAAVAGVGITRHFALFGDRRITKKGQREFARLTDGSSISMNGDTSLDVVMDGNSRKVRLLRGEAMFDIARDEKRPFFVDLGDSEIRVLGTKFNIRRKEGVTELAVTEGVVLVTNNGAAPVNVRAGSSAVIRPGIATTLIQDPALVRERVAWTEGFLEFEEKPLDEVVEEFNRYRTNPLVIGDPRIAGTLITGRFGLGESDEFVLALESSFDIKTSKGGNGSIVLLQVN</sequence>
<dbReference type="Pfam" id="PF04773">
    <property type="entry name" value="FecR"/>
    <property type="match status" value="1"/>
</dbReference>
<feature type="domain" description="FecR protein" evidence="1">
    <location>
        <begin position="43"/>
        <end position="132"/>
    </location>
</feature>
<dbReference type="STRING" id="690566.Sphch_2153"/>
<dbReference type="Gene3D" id="3.55.50.30">
    <property type="match status" value="1"/>
</dbReference>
<protein>
    <submittedName>
        <fullName evidence="2">Anti-FecI sigma factor, FecR</fullName>
    </submittedName>
</protein>
<dbReference type="Gene3D" id="2.60.120.1440">
    <property type="match status" value="1"/>
</dbReference>
<dbReference type="HOGENOM" id="CLU_050192_0_2_5"/>
<reference evidence="2 3" key="1">
    <citation type="submission" date="2011-05" db="EMBL/GenBank/DDBJ databases">
        <title>Complete sequence of chromosome 1 of Sphingobium chlorophenolicum L-1.</title>
        <authorList>
            <consortium name="US DOE Joint Genome Institute"/>
            <person name="Lucas S."/>
            <person name="Han J."/>
            <person name="Lapidus A."/>
            <person name="Cheng J.-F."/>
            <person name="Goodwin L."/>
            <person name="Pitluck S."/>
            <person name="Peters L."/>
            <person name="Daligault H."/>
            <person name="Han C."/>
            <person name="Tapia R."/>
            <person name="Land M."/>
            <person name="Hauser L."/>
            <person name="Kyrpides N."/>
            <person name="Ivanova N."/>
            <person name="Pagani I."/>
            <person name="Turner P."/>
            <person name="Copley S."/>
            <person name="Woyke T."/>
        </authorList>
    </citation>
    <scope>NUCLEOTIDE SEQUENCE [LARGE SCALE GENOMIC DNA]</scope>
    <source>
        <strain evidence="2 3">L-1</strain>
    </source>
</reference>
<keyword evidence="3" id="KW-1185">Reference proteome</keyword>
<dbReference type="PANTHER" id="PTHR30273:SF2">
    <property type="entry name" value="PROTEIN FECR"/>
    <property type="match status" value="1"/>
</dbReference>
<dbReference type="EMBL" id="CP002798">
    <property type="protein sequence ID" value="AEG49819.1"/>
    <property type="molecule type" value="Genomic_DNA"/>
</dbReference>
<dbReference type="InterPro" id="IPR006860">
    <property type="entry name" value="FecR"/>
</dbReference>
<proteinExistence type="predicted"/>
<organism evidence="2 3">
    <name type="scientific">Sphingobium chlorophenolicum L-1</name>
    <dbReference type="NCBI Taxonomy" id="690566"/>
    <lineage>
        <taxon>Bacteria</taxon>
        <taxon>Pseudomonadati</taxon>
        <taxon>Pseudomonadota</taxon>
        <taxon>Alphaproteobacteria</taxon>
        <taxon>Sphingomonadales</taxon>
        <taxon>Sphingomonadaceae</taxon>
        <taxon>Sphingobium</taxon>
    </lineage>
</organism>
<gene>
    <name evidence="2" type="ORF">Sphch_2153</name>
</gene>
<dbReference type="PANTHER" id="PTHR30273">
    <property type="entry name" value="PERIPLASMIC SIGNAL SENSOR AND SIGMA FACTOR ACTIVATOR FECR-RELATED"/>
    <property type="match status" value="1"/>
</dbReference>
<dbReference type="Proteomes" id="UP000007150">
    <property type="component" value="Chromosome 1"/>
</dbReference>
<name>F6EWC5_SPHCR</name>